<organism evidence="1 2">
    <name type="scientific">Rhizobium favelukesii</name>
    <dbReference type="NCBI Taxonomy" id="348824"/>
    <lineage>
        <taxon>Bacteria</taxon>
        <taxon>Pseudomonadati</taxon>
        <taxon>Pseudomonadota</taxon>
        <taxon>Alphaproteobacteria</taxon>
        <taxon>Hyphomicrobiales</taxon>
        <taxon>Rhizobiaceae</taxon>
        <taxon>Rhizobium/Agrobacterium group</taxon>
        <taxon>Rhizobium</taxon>
    </lineage>
</organism>
<dbReference type="EMBL" id="HG916852">
    <property type="protein sequence ID" value="CDM57824.1"/>
    <property type="molecule type" value="Genomic_DNA"/>
</dbReference>
<dbReference type="PATRIC" id="fig|348824.6.peg.2342"/>
<protein>
    <submittedName>
        <fullName evidence="1">Uncharacterized protein</fullName>
    </submittedName>
</protein>
<sequence>MIRPAYHASGERPFGVDNAPKGSAVVLADAYQMPVHGHRAARIRFVLRRECAPYSAISDRWPGRAARNSSATIVSLGISML</sequence>
<accession>W6RA69</accession>
<name>W6RA69_9HYPH</name>
<dbReference type="HOGENOM" id="CLU_2571479_0_0_5"/>
<keyword evidence="2" id="KW-1185">Reference proteome</keyword>
<gene>
    <name evidence="1" type="ORF">LPU83_2167</name>
</gene>
<dbReference type="KEGG" id="rhl:LPU83_2167"/>
<dbReference type="AlphaFoldDB" id="W6RA69"/>
<evidence type="ECO:0000313" key="2">
    <source>
        <dbReference type="Proteomes" id="UP000019443"/>
    </source>
</evidence>
<dbReference type="Proteomes" id="UP000019443">
    <property type="component" value="Chromosome"/>
</dbReference>
<evidence type="ECO:0000313" key="1">
    <source>
        <dbReference type="EMBL" id="CDM57824.1"/>
    </source>
</evidence>
<reference evidence="1" key="1">
    <citation type="submission" date="2013-11" db="EMBL/GenBank/DDBJ databases">
        <title>Draft genome sequence of the broad-host-range Rhizobium sp. LPU83 strain, a member of the low-genetic diversity Oregon-like Rhizobium sp. group.</title>
        <authorList>
            <person name="Wibberg D."/>
            <person name="Puehler A."/>
            <person name="Schlueter A."/>
        </authorList>
    </citation>
    <scope>NUCLEOTIDE SEQUENCE [LARGE SCALE GENOMIC DNA]</scope>
    <source>
        <strain evidence="1">LPU83</strain>
    </source>
</reference>
<proteinExistence type="predicted"/>